<dbReference type="SUPFAM" id="SSF81383">
    <property type="entry name" value="F-box domain"/>
    <property type="match status" value="1"/>
</dbReference>
<dbReference type="PANTHER" id="PTHR34145:SF28">
    <property type="entry name" value="F-BOX DOMAIN-CONTAINING PROTEIN"/>
    <property type="match status" value="1"/>
</dbReference>
<dbReference type="OrthoDB" id="1939276at2759"/>
<evidence type="ECO:0000313" key="3">
    <source>
        <dbReference type="Proteomes" id="UP000091857"/>
    </source>
</evidence>
<dbReference type="InterPro" id="IPR036047">
    <property type="entry name" value="F-box-like_dom_sf"/>
</dbReference>
<proteinExistence type="predicted"/>
<dbReference type="Pfam" id="PF23622">
    <property type="entry name" value="LRR_At1g61320_AtMIF1"/>
    <property type="match status" value="1"/>
</dbReference>
<evidence type="ECO:0000259" key="1">
    <source>
        <dbReference type="PROSITE" id="PS50181"/>
    </source>
</evidence>
<dbReference type="SUPFAM" id="SSF52047">
    <property type="entry name" value="RNI-like"/>
    <property type="match status" value="1"/>
</dbReference>
<dbReference type="InterPro" id="IPR055357">
    <property type="entry name" value="LRR_At1g61320_AtMIF1"/>
</dbReference>
<feature type="domain" description="F-box" evidence="1">
    <location>
        <begin position="20"/>
        <end position="70"/>
    </location>
</feature>
<dbReference type="Pfam" id="PF00646">
    <property type="entry name" value="F-box"/>
    <property type="match status" value="1"/>
</dbReference>
<dbReference type="InterPro" id="IPR053772">
    <property type="entry name" value="At1g61320/At1g61330-like"/>
</dbReference>
<dbReference type="CDD" id="cd22160">
    <property type="entry name" value="F-box_AtFBL13-like"/>
    <property type="match status" value="1"/>
</dbReference>
<dbReference type="PANTHER" id="PTHR34145">
    <property type="entry name" value="OS02G0105600 PROTEIN"/>
    <property type="match status" value="1"/>
</dbReference>
<dbReference type="InterPro" id="IPR001810">
    <property type="entry name" value="F-box_dom"/>
</dbReference>
<reference evidence="3" key="1">
    <citation type="journal article" date="2016" name="Nat. Biotechnol.">
        <title>Sequencing wild and cultivated cassava and related species reveals extensive interspecific hybridization and genetic diversity.</title>
        <authorList>
            <person name="Bredeson J.V."/>
            <person name="Lyons J.B."/>
            <person name="Prochnik S.E."/>
            <person name="Wu G.A."/>
            <person name="Ha C.M."/>
            <person name="Edsinger-Gonzales E."/>
            <person name="Grimwood J."/>
            <person name="Schmutz J."/>
            <person name="Rabbi I.Y."/>
            <person name="Egesi C."/>
            <person name="Nauluvula P."/>
            <person name="Lebot V."/>
            <person name="Ndunguru J."/>
            <person name="Mkamilo G."/>
            <person name="Bart R.S."/>
            <person name="Setter T.L."/>
            <person name="Gleadow R.M."/>
            <person name="Kulakow P."/>
            <person name="Ferguson M.E."/>
            <person name="Rounsley S."/>
            <person name="Rokhsar D.S."/>
        </authorList>
    </citation>
    <scope>NUCLEOTIDE SEQUENCE [LARGE SCALE GENOMIC DNA]</scope>
    <source>
        <strain evidence="3">cv. AM560-2</strain>
    </source>
</reference>
<dbReference type="STRING" id="3983.A0A2C9UKP6"/>
<organism evidence="2 3">
    <name type="scientific">Manihot esculenta</name>
    <name type="common">Cassava</name>
    <name type="synonym">Jatropha manihot</name>
    <dbReference type="NCBI Taxonomy" id="3983"/>
    <lineage>
        <taxon>Eukaryota</taxon>
        <taxon>Viridiplantae</taxon>
        <taxon>Streptophyta</taxon>
        <taxon>Embryophyta</taxon>
        <taxon>Tracheophyta</taxon>
        <taxon>Spermatophyta</taxon>
        <taxon>Magnoliopsida</taxon>
        <taxon>eudicotyledons</taxon>
        <taxon>Gunneridae</taxon>
        <taxon>Pentapetalae</taxon>
        <taxon>rosids</taxon>
        <taxon>fabids</taxon>
        <taxon>Malpighiales</taxon>
        <taxon>Euphorbiaceae</taxon>
        <taxon>Crotonoideae</taxon>
        <taxon>Manihoteae</taxon>
        <taxon>Manihot</taxon>
    </lineage>
</organism>
<protein>
    <recommendedName>
        <fullName evidence="1">F-box domain-containing protein</fullName>
    </recommendedName>
</protein>
<gene>
    <name evidence="2" type="ORF">MANES_14G109200v8</name>
</gene>
<dbReference type="Proteomes" id="UP000091857">
    <property type="component" value="Chromosome 14"/>
</dbReference>
<dbReference type="InterPro" id="IPR053781">
    <property type="entry name" value="F-box_AtFBL13-like"/>
</dbReference>
<evidence type="ECO:0000313" key="2">
    <source>
        <dbReference type="EMBL" id="OAY31400.1"/>
    </source>
</evidence>
<dbReference type="SMART" id="SM00256">
    <property type="entry name" value="FBOX"/>
    <property type="match status" value="1"/>
</dbReference>
<keyword evidence="3" id="KW-1185">Reference proteome</keyword>
<accession>A0A2C9UKP6</accession>
<dbReference type="EMBL" id="CM004400">
    <property type="protein sequence ID" value="OAY31400.1"/>
    <property type="molecule type" value="Genomic_DNA"/>
</dbReference>
<dbReference type="InterPro" id="IPR032675">
    <property type="entry name" value="LRR_dom_sf"/>
</dbReference>
<name>A0A2C9UKP6_MANES</name>
<dbReference type="Gramene" id="Manes.14G109200.1.v8.1">
    <property type="protein sequence ID" value="Manes.14G109200.1.v8.1.CDS"/>
    <property type="gene ID" value="Manes.14G109200.v8.1"/>
</dbReference>
<sequence length="464" mass="53437">MEDTDNNSTGTSGAACSTATPNLDDFPQHLILHILSFLPTIDTITTSLVSKKWYPLWSLIPSLNFSFADFPPYSTPSTTRQFFAEFVDRTLVCRSHSPLIKFHLDFIFEDRYGFHVDSWIRYAIKNQAQELDLNFFIDESFYVDEPRLGDTYDFPFSALRNGKVRDLKLTRCDLALPANLRLLSMKSIYLDEIYLTDQMALDLINGCPNLEVLELGNCKGMDTLKVCSEKLKKLELKYFFCKENEVNLEIDCPNLVSLTIIWFEVGKCCVKNLSSLAHFRTFIGHRRDRYYGYWNKIMRMLDQVPHVRSLAVQNWWLKLAPNDFFPKGFLLYNLKQLELQTGYTRYDLLGMAALLELTPNVETIILDHLLKGDEDESLSEELLHRSIDLSMPSLKIVKMKQFTGTENEGSFLALVKKRGVVLEQIVIVPAKVGDIQCPPIVLRKRPKKIEVRELSSPEIEVKES</sequence>
<dbReference type="Gene3D" id="1.20.1280.50">
    <property type="match status" value="1"/>
</dbReference>
<comment type="caution">
    <text evidence="2">The sequence shown here is derived from an EMBL/GenBank/DDBJ whole genome shotgun (WGS) entry which is preliminary data.</text>
</comment>
<dbReference type="Gene3D" id="3.80.10.10">
    <property type="entry name" value="Ribonuclease Inhibitor"/>
    <property type="match status" value="1"/>
</dbReference>
<dbReference type="AlphaFoldDB" id="A0A2C9UKP6"/>
<dbReference type="PROSITE" id="PS50181">
    <property type="entry name" value="FBOX"/>
    <property type="match status" value="1"/>
</dbReference>